<proteinExistence type="predicted"/>
<evidence type="ECO:0000256" key="1">
    <source>
        <dbReference type="SAM" id="SignalP"/>
    </source>
</evidence>
<keyword evidence="3" id="KW-1185">Reference proteome</keyword>
<dbReference type="InterPro" id="IPR012348">
    <property type="entry name" value="RNR-like"/>
</dbReference>
<dbReference type="Proteomes" id="UP000005824">
    <property type="component" value="Unassembled WGS sequence"/>
</dbReference>
<dbReference type="InParanoid" id="B4CZ71"/>
<dbReference type="AlphaFoldDB" id="B4CZ71"/>
<dbReference type="Gene3D" id="1.10.620.20">
    <property type="entry name" value="Ribonucleotide Reductase, subunit A"/>
    <property type="match status" value="1"/>
</dbReference>
<comment type="caution">
    <text evidence="2">The sequence shown here is derived from an EMBL/GenBank/DDBJ whole genome shotgun (WGS) entry which is preliminary data.</text>
</comment>
<keyword evidence="1" id="KW-0732">Signal</keyword>
<dbReference type="eggNOG" id="ENOG5033ERR">
    <property type="taxonomic scope" value="Bacteria"/>
</dbReference>
<feature type="chain" id="PRO_5002802255" description="TRASH domain-containing protein" evidence="1">
    <location>
        <begin position="23"/>
        <end position="88"/>
    </location>
</feature>
<dbReference type="EMBL" id="ABVL01000004">
    <property type="protein sequence ID" value="EDY20762.1"/>
    <property type="molecule type" value="Genomic_DNA"/>
</dbReference>
<dbReference type="STRING" id="497964.CfE428DRAFT_1959"/>
<dbReference type="GO" id="GO:0016491">
    <property type="term" value="F:oxidoreductase activity"/>
    <property type="evidence" value="ECO:0007669"/>
    <property type="project" value="InterPro"/>
</dbReference>
<name>B4CZ71_9BACT</name>
<feature type="signal peptide" evidence="1">
    <location>
        <begin position="1"/>
        <end position="22"/>
    </location>
</feature>
<sequence length="88" mass="9556" precursor="true">MKSKFTLAILIATLLGSTFAFADTATVPKNYPLKKCVVSGDTLGKHGKAVKVSYHGTDVYLCCNDCIGDFNKHPAKYVKMVKDAEAKK</sequence>
<evidence type="ECO:0008006" key="4">
    <source>
        <dbReference type="Google" id="ProtNLM"/>
    </source>
</evidence>
<dbReference type="RefSeq" id="WP_006979284.1">
    <property type="nucleotide sequence ID" value="NZ_ABVL01000004.1"/>
</dbReference>
<accession>B4CZ71</accession>
<gene>
    <name evidence="2" type="ORF">CfE428DRAFT_1959</name>
</gene>
<organism evidence="2 3">
    <name type="scientific">Chthoniobacter flavus Ellin428</name>
    <dbReference type="NCBI Taxonomy" id="497964"/>
    <lineage>
        <taxon>Bacteria</taxon>
        <taxon>Pseudomonadati</taxon>
        <taxon>Verrucomicrobiota</taxon>
        <taxon>Spartobacteria</taxon>
        <taxon>Chthoniobacterales</taxon>
        <taxon>Chthoniobacteraceae</taxon>
        <taxon>Chthoniobacter</taxon>
    </lineage>
</organism>
<reference evidence="2 3" key="1">
    <citation type="journal article" date="2011" name="J. Bacteriol.">
        <title>Genome sequence of Chthoniobacter flavus Ellin428, an aerobic heterotrophic soil bacterium.</title>
        <authorList>
            <person name="Kant R."/>
            <person name="van Passel M.W."/>
            <person name="Palva A."/>
            <person name="Lucas S."/>
            <person name="Lapidus A."/>
            <person name="Glavina Del Rio T."/>
            <person name="Dalin E."/>
            <person name="Tice H."/>
            <person name="Bruce D."/>
            <person name="Goodwin L."/>
            <person name="Pitluck S."/>
            <person name="Larimer F.W."/>
            <person name="Land M.L."/>
            <person name="Hauser L."/>
            <person name="Sangwan P."/>
            <person name="de Vos W.M."/>
            <person name="Janssen P.H."/>
            <person name="Smidt H."/>
        </authorList>
    </citation>
    <scope>NUCLEOTIDE SEQUENCE [LARGE SCALE GENOMIC DNA]</scope>
    <source>
        <strain evidence="2 3">Ellin428</strain>
    </source>
</reference>
<protein>
    <recommendedName>
        <fullName evidence="4">TRASH domain-containing protein</fullName>
    </recommendedName>
</protein>
<evidence type="ECO:0000313" key="2">
    <source>
        <dbReference type="EMBL" id="EDY20762.1"/>
    </source>
</evidence>
<evidence type="ECO:0000313" key="3">
    <source>
        <dbReference type="Proteomes" id="UP000005824"/>
    </source>
</evidence>